<feature type="region of interest" description="Disordered" evidence="11">
    <location>
        <begin position="666"/>
        <end position="754"/>
    </location>
</feature>
<dbReference type="CDD" id="cd14212">
    <property type="entry name" value="PKc_YAK1"/>
    <property type="match status" value="1"/>
</dbReference>
<evidence type="ECO:0000256" key="9">
    <source>
        <dbReference type="ARBA" id="ARBA00022840"/>
    </source>
</evidence>
<evidence type="ECO:0000313" key="13">
    <source>
        <dbReference type="EMBL" id="EKE38269.1"/>
    </source>
</evidence>
<name>K2H6Y8_ENTNP</name>
<feature type="compositionally biased region" description="Basic and acidic residues" evidence="11">
    <location>
        <begin position="732"/>
        <end position="748"/>
    </location>
</feature>
<keyword evidence="7 10" id="KW-0547">Nucleotide-binding</keyword>
<accession>K2H6Y8</accession>
<gene>
    <name evidence="13" type="ORF">ENU1_171900</name>
</gene>
<dbReference type="AlphaFoldDB" id="K2H6Y8"/>
<keyword evidence="6" id="KW-0808">Transferase</keyword>
<dbReference type="FunFam" id="3.30.200.20:FF:000087">
    <property type="entry name" value="Dual specificity tyrosine-phosphorylation-regulated kinase 1A"/>
    <property type="match status" value="1"/>
</dbReference>
<dbReference type="SUPFAM" id="SSF56112">
    <property type="entry name" value="Protein kinase-like (PK-like)"/>
    <property type="match status" value="1"/>
</dbReference>
<dbReference type="Gene3D" id="1.10.510.10">
    <property type="entry name" value="Transferase(Phosphotransferase) domain 1"/>
    <property type="match status" value="1"/>
</dbReference>
<evidence type="ECO:0000256" key="2">
    <source>
        <dbReference type="ARBA" id="ARBA00008867"/>
    </source>
</evidence>
<dbReference type="SMART" id="SM00220">
    <property type="entry name" value="S_TKc"/>
    <property type="match status" value="1"/>
</dbReference>
<dbReference type="InterPro" id="IPR017441">
    <property type="entry name" value="Protein_kinase_ATP_BS"/>
</dbReference>
<evidence type="ECO:0000256" key="8">
    <source>
        <dbReference type="ARBA" id="ARBA00022777"/>
    </source>
</evidence>
<dbReference type="PANTHER" id="PTHR24058:SF17">
    <property type="entry name" value="HOMEODOMAIN INTERACTING PROTEIN KINASE, ISOFORM D"/>
    <property type="match status" value="1"/>
</dbReference>
<dbReference type="InterPro" id="IPR011009">
    <property type="entry name" value="Kinase-like_dom_sf"/>
</dbReference>
<dbReference type="RefSeq" id="XP_008859389.1">
    <property type="nucleotide sequence ID" value="XM_008861167.1"/>
</dbReference>
<keyword evidence="8 13" id="KW-0418">Kinase</keyword>
<dbReference type="PROSITE" id="PS50011">
    <property type="entry name" value="PROTEIN_KINASE_DOM"/>
    <property type="match status" value="1"/>
</dbReference>
<evidence type="ECO:0000313" key="14">
    <source>
        <dbReference type="Proteomes" id="UP000006769"/>
    </source>
</evidence>
<dbReference type="PROSITE" id="PS00107">
    <property type="entry name" value="PROTEIN_KINASE_ATP"/>
    <property type="match status" value="1"/>
</dbReference>
<evidence type="ECO:0000256" key="11">
    <source>
        <dbReference type="SAM" id="MobiDB-lite"/>
    </source>
</evidence>
<evidence type="ECO:0000259" key="12">
    <source>
        <dbReference type="PROSITE" id="PS50011"/>
    </source>
</evidence>
<keyword evidence="3" id="KW-0963">Cytoplasm</keyword>
<dbReference type="OrthoDB" id="9332038at2759"/>
<feature type="domain" description="Protein kinase" evidence="12">
    <location>
        <begin position="105"/>
        <end position="426"/>
    </location>
</feature>
<dbReference type="GeneID" id="20075567"/>
<evidence type="ECO:0000256" key="10">
    <source>
        <dbReference type="PROSITE-ProRule" id="PRU10141"/>
    </source>
</evidence>
<dbReference type="InterPro" id="IPR000719">
    <property type="entry name" value="Prot_kinase_dom"/>
</dbReference>
<dbReference type="InterPro" id="IPR050494">
    <property type="entry name" value="Ser_Thr_dual-spec_kinase"/>
</dbReference>
<protein>
    <submittedName>
        <fullName evidence="13">Protein kinase, putative</fullName>
    </submittedName>
</protein>
<dbReference type="InterPro" id="IPR008271">
    <property type="entry name" value="Ser/Thr_kinase_AS"/>
</dbReference>
<evidence type="ECO:0000256" key="4">
    <source>
        <dbReference type="ARBA" id="ARBA00022527"/>
    </source>
</evidence>
<keyword evidence="9 10" id="KW-0067">ATP-binding</keyword>
<dbReference type="VEuPathDB" id="AmoebaDB:ENU1_171900"/>
<feature type="compositionally biased region" description="Low complexity" evidence="11">
    <location>
        <begin position="675"/>
        <end position="685"/>
    </location>
</feature>
<evidence type="ECO:0000256" key="6">
    <source>
        <dbReference type="ARBA" id="ARBA00022679"/>
    </source>
</evidence>
<dbReference type="PROSITE" id="PS00108">
    <property type="entry name" value="PROTEIN_KINASE_ST"/>
    <property type="match status" value="1"/>
</dbReference>
<dbReference type="GO" id="GO:0004713">
    <property type="term" value="F:protein tyrosine kinase activity"/>
    <property type="evidence" value="ECO:0007669"/>
    <property type="project" value="TreeGrafter"/>
</dbReference>
<proteinExistence type="inferred from homology"/>
<sequence>MKQSSCFCSFIPNKTCVYDIIGRGSIHLTKEVTSRIVNTMRRCNSNFQTESILQPTLTKPETPISNGGLDNENQELIIRKGDIIGSYNSIEGRRYSMRKSIVTQYKIIEKLGQGTFGQVFKCQDLNNGKMVALKILKNKKAYFRQGLLEVTTLTIVNTIYDKGCSHIVEMIDHFLYCGHLCIVQELLGQNLYQMLKEVRLRGMKLSNIKKITRQILEGMSSLNEAGIVHCDLKPENVLLNNKDIKIIDLGSACFSNYTLYSYIQSRHYRAPEIALGMKYSTSIDMWSVGCIVAEMFLGIPLFPANSEYDLLYRFVQTLGMLPFSLLSTGNKSKRYFKKSTSSLGVIQYRLKEQFEYEWENNCDLPPHKEYFPVKLLKDIIFKCQLRVESPLTLKTKQTLFDFLSGCFQYDPKLRFTPKQALAHPFITNGSLKDFVLPPREFPYKVYGHVVTAEPSQMIADTYKDMSITNLDLSRSQYYDVYMTLLRAGHVANITIDSPFRYGSITPPQLSQVFKKGIFDNLPLYNSQITPREISTNEFKALKSLYSSRFSSSELVLIDQGAIDTNGSITKLKSSSSLKEENTKQRFSAFKKIEVNKHENALREEKSKKKLLSKDPRIDKERRNESYLHISQSTNNSDNLITIPIPLKKVSLSTELSCDSLNTTLDVPKSSDIMNSQQQSKLSSSSTIFVPKLSPTDSPQDNNNLKKRRFSWSDGHSFSFPFFKKKKRCSSKSSEECDKSDKTRKEKEGQITNKK</sequence>
<comment type="similarity">
    <text evidence="2">Belongs to the protein kinase superfamily. CMGC Ser/Thr protein kinase family. MNB/DYRK subfamily.</text>
</comment>
<dbReference type="GO" id="GO:0005737">
    <property type="term" value="C:cytoplasm"/>
    <property type="evidence" value="ECO:0007669"/>
    <property type="project" value="UniProtKB-SubCell"/>
</dbReference>
<comment type="subcellular location">
    <subcellularLocation>
        <location evidence="1">Cytoplasm</location>
    </subcellularLocation>
</comment>
<evidence type="ECO:0000256" key="5">
    <source>
        <dbReference type="ARBA" id="ARBA00022553"/>
    </source>
</evidence>
<keyword evidence="5" id="KW-0597">Phosphoprotein</keyword>
<reference evidence="13 14" key="1">
    <citation type="submission" date="2011-11" db="EMBL/GenBank/DDBJ databases">
        <authorList>
            <person name="Hannick L."/>
            <person name="Karamycheva S."/>
            <person name="Lorenzi H."/>
            <person name="Caler E."/>
        </authorList>
    </citation>
    <scope>NUCLEOTIDE SEQUENCE [LARGE SCALE GENOMIC DNA]</scope>
    <source>
        <strain evidence="13 14">P19</strain>
    </source>
</reference>
<dbReference type="Gene3D" id="3.30.200.20">
    <property type="entry name" value="Phosphorylase Kinase, domain 1"/>
    <property type="match status" value="1"/>
</dbReference>
<evidence type="ECO:0000256" key="1">
    <source>
        <dbReference type="ARBA" id="ARBA00004496"/>
    </source>
</evidence>
<dbReference type="OMA" id="EWENACK"/>
<evidence type="ECO:0000256" key="7">
    <source>
        <dbReference type="ARBA" id="ARBA00022741"/>
    </source>
</evidence>
<keyword evidence="4" id="KW-0723">Serine/threonine-protein kinase</keyword>
<dbReference type="Proteomes" id="UP000006769">
    <property type="component" value="Unassembled WGS sequence"/>
</dbReference>
<dbReference type="Pfam" id="PF00069">
    <property type="entry name" value="Pkinase"/>
    <property type="match status" value="1"/>
</dbReference>
<organism evidence="13 14">
    <name type="scientific">Entamoeba nuttalli (strain P19)</name>
    <name type="common">Amoeba</name>
    <dbReference type="NCBI Taxonomy" id="1076696"/>
    <lineage>
        <taxon>Eukaryota</taxon>
        <taxon>Amoebozoa</taxon>
        <taxon>Evosea</taxon>
        <taxon>Archamoebae</taxon>
        <taxon>Mastigamoebida</taxon>
        <taxon>Entamoebidae</taxon>
        <taxon>Entamoeba</taxon>
    </lineage>
</organism>
<dbReference type="GO" id="GO:0004674">
    <property type="term" value="F:protein serine/threonine kinase activity"/>
    <property type="evidence" value="ECO:0007669"/>
    <property type="project" value="UniProtKB-KW"/>
</dbReference>
<dbReference type="EMBL" id="JH928867">
    <property type="protein sequence ID" value="EKE38269.1"/>
    <property type="molecule type" value="Genomic_DNA"/>
</dbReference>
<feature type="binding site" evidence="10">
    <location>
        <position position="134"/>
    </location>
    <ligand>
        <name>ATP</name>
        <dbReference type="ChEBI" id="CHEBI:30616"/>
    </ligand>
</feature>
<dbReference type="GO" id="GO:0005524">
    <property type="term" value="F:ATP binding"/>
    <property type="evidence" value="ECO:0007669"/>
    <property type="project" value="UniProtKB-UniRule"/>
</dbReference>
<dbReference type="PANTHER" id="PTHR24058">
    <property type="entry name" value="DUAL SPECIFICITY PROTEIN KINASE"/>
    <property type="match status" value="1"/>
</dbReference>
<evidence type="ECO:0000256" key="3">
    <source>
        <dbReference type="ARBA" id="ARBA00022490"/>
    </source>
</evidence>
<dbReference type="FunFam" id="1.10.510.10:FF:000380">
    <property type="entry name" value="Serine/threonine-protein kinase ppk15"/>
    <property type="match status" value="1"/>
</dbReference>